<evidence type="ECO:0000313" key="1">
    <source>
        <dbReference type="EMBL" id="BBG98849.1"/>
    </source>
</evidence>
<proteinExistence type="predicted"/>
<organism evidence="1">
    <name type="scientific">Prunus dulcis</name>
    <name type="common">Almond</name>
    <name type="synonym">Amygdalus dulcis</name>
    <dbReference type="NCBI Taxonomy" id="3755"/>
    <lineage>
        <taxon>Eukaryota</taxon>
        <taxon>Viridiplantae</taxon>
        <taxon>Streptophyta</taxon>
        <taxon>Embryophyta</taxon>
        <taxon>Tracheophyta</taxon>
        <taxon>Spermatophyta</taxon>
        <taxon>Magnoliopsida</taxon>
        <taxon>eudicotyledons</taxon>
        <taxon>Gunneridae</taxon>
        <taxon>Pentapetalae</taxon>
        <taxon>rosids</taxon>
        <taxon>fabids</taxon>
        <taxon>Rosales</taxon>
        <taxon>Rosaceae</taxon>
        <taxon>Amygdaloideae</taxon>
        <taxon>Amygdaleae</taxon>
        <taxon>Prunus</taxon>
    </lineage>
</organism>
<protein>
    <submittedName>
        <fullName evidence="1">Uncharacterized protein</fullName>
    </submittedName>
</protein>
<reference evidence="1" key="1">
    <citation type="journal article" date="2019" name="Science">
        <title>Mutation of a bHLH transcription factor allowed almond domestication.</title>
        <authorList>
            <person name="Sanchez-Perez R."/>
            <person name="Pavan S."/>
            <person name="Mazzeo R."/>
            <person name="Moldovan C."/>
            <person name="Aiese Cigliano R."/>
            <person name="Del Cueto J."/>
            <person name="Ricciardi F."/>
            <person name="Lotti C."/>
            <person name="Ricciardi L."/>
            <person name="Dicenta F."/>
            <person name="Lopez-Marques R.L."/>
            <person name="Lindberg Moller B."/>
        </authorList>
    </citation>
    <scope>NUCLEOTIDE SEQUENCE</scope>
</reference>
<dbReference type="EMBL" id="AP019299">
    <property type="protein sequence ID" value="BBG98849.1"/>
    <property type="molecule type" value="Genomic_DNA"/>
</dbReference>
<dbReference type="AlphaFoldDB" id="A0A4Y1R3X8"/>
<name>A0A4Y1R3X8_PRUDU</name>
<accession>A0A4Y1R3X8</accession>
<gene>
    <name evidence="1" type="ORF">Prudu_008354</name>
</gene>
<sequence>MKLHWPICKSSHAGMRLVLGSTLHSSSNPPPHPEVLITQRIKIHIYMGHNDASLIAIQEFSYPTKR</sequence>